<dbReference type="EMBL" id="LHPG02000007">
    <property type="protein sequence ID" value="PRW57278.1"/>
    <property type="molecule type" value="Genomic_DNA"/>
</dbReference>
<dbReference type="Pfam" id="PF01926">
    <property type="entry name" value="MMR_HSR1"/>
    <property type="match status" value="1"/>
</dbReference>
<keyword evidence="3 7" id="KW-0342">GTP-binding</keyword>
<keyword evidence="7" id="KW-0378">Hydrolase</keyword>
<feature type="region of interest" description="Disordered" evidence="8">
    <location>
        <begin position="460"/>
        <end position="489"/>
    </location>
</feature>
<dbReference type="GO" id="GO:0005730">
    <property type="term" value="C:nucleolus"/>
    <property type="evidence" value="ECO:0007669"/>
    <property type="project" value="UniProtKB-SubCell"/>
</dbReference>
<evidence type="ECO:0000256" key="6">
    <source>
        <dbReference type="ARBA" id="ARBA00070018"/>
    </source>
</evidence>
<dbReference type="PANTHER" id="PTHR11089:SF9">
    <property type="entry name" value="NUCLEOLAR GTP-BINDING PROTEIN 2"/>
    <property type="match status" value="1"/>
</dbReference>
<dbReference type="SUPFAM" id="SSF52540">
    <property type="entry name" value="P-loop containing nucleoside triphosphate hydrolases"/>
    <property type="match status" value="1"/>
</dbReference>
<dbReference type="Gene3D" id="3.40.50.300">
    <property type="entry name" value="P-loop containing nucleotide triphosphate hydrolases"/>
    <property type="match status" value="1"/>
</dbReference>
<dbReference type="FunFam" id="3.40.50.300:FF:000559">
    <property type="entry name" value="Nuclear/nucleolar GTPase 2"/>
    <property type="match status" value="1"/>
</dbReference>
<dbReference type="Proteomes" id="UP000239899">
    <property type="component" value="Unassembled WGS sequence"/>
</dbReference>
<comment type="function">
    <text evidence="5 7">GTPase involved in pre-60S ribosomal subunit maturation.</text>
</comment>
<feature type="compositionally biased region" description="Acidic residues" evidence="8">
    <location>
        <begin position="569"/>
        <end position="589"/>
    </location>
</feature>
<evidence type="ECO:0000256" key="7">
    <source>
        <dbReference type="RuleBase" id="RU364023"/>
    </source>
</evidence>
<dbReference type="STRING" id="3076.A0A2P6TT84"/>
<dbReference type="FunFam" id="1.10.1580.10:FF:000001">
    <property type="entry name" value="Nucleolar GTP-binding protein 2"/>
    <property type="match status" value="1"/>
</dbReference>
<feature type="compositionally biased region" description="Acidic residues" evidence="8">
    <location>
        <begin position="548"/>
        <end position="560"/>
    </location>
</feature>
<dbReference type="PROSITE" id="PS51721">
    <property type="entry name" value="G_CP"/>
    <property type="match status" value="1"/>
</dbReference>
<evidence type="ECO:0000256" key="3">
    <source>
        <dbReference type="ARBA" id="ARBA00023134"/>
    </source>
</evidence>
<dbReference type="AlphaFoldDB" id="A0A2P6TT84"/>
<dbReference type="PRINTS" id="PR00326">
    <property type="entry name" value="GTP1OBG"/>
</dbReference>
<dbReference type="GO" id="GO:0005525">
    <property type="term" value="F:GTP binding"/>
    <property type="evidence" value="ECO:0007669"/>
    <property type="project" value="UniProtKB-KW"/>
</dbReference>
<evidence type="ECO:0000256" key="2">
    <source>
        <dbReference type="ARBA" id="ARBA00022741"/>
    </source>
</evidence>
<dbReference type="InterPro" id="IPR030378">
    <property type="entry name" value="G_CP_dom"/>
</dbReference>
<dbReference type="InterPro" id="IPR012971">
    <property type="entry name" value="NOG2_N_dom"/>
</dbReference>
<dbReference type="InterPro" id="IPR050755">
    <property type="entry name" value="TRAFAC_YlqF/YawG_RiboMat"/>
</dbReference>
<comment type="subcellular location">
    <subcellularLocation>
        <location evidence="1 7">Nucleus</location>
        <location evidence="1 7">Nucleolus</location>
    </subcellularLocation>
</comment>
<feature type="compositionally biased region" description="Polar residues" evidence="8">
    <location>
        <begin position="19"/>
        <end position="31"/>
    </location>
</feature>
<comment type="caution">
    <text evidence="10">The sequence shown here is derived from an EMBL/GenBank/DDBJ whole genome shotgun (WGS) entry which is preliminary data.</text>
</comment>
<feature type="compositionally biased region" description="Acidic residues" evidence="8">
    <location>
        <begin position="622"/>
        <end position="638"/>
    </location>
</feature>
<name>A0A2P6TT84_CHLSO</name>
<protein>
    <recommendedName>
        <fullName evidence="6 7">Nuclear/nucleolar GTPase 2</fullName>
    </recommendedName>
</protein>
<keyword evidence="11" id="KW-1185">Reference proteome</keyword>
<dbReference type="Gene3D" id="1.10.1580.10">
    <property type="match status" value="1"/>
</dbReference>
<keyword evidence="2 7" id="KW-0547">Nucleotide-binding</keyword>
<dbReference type="InterPro" id="IPR006073">
    <property type="entry name" value="GTP-bd"/>
</dbReference>
<evidence type="ECO:0000259" key="9">
    <source>
        <dbReference type="PROSITE" id="PS51721"/>
    </source>
</evidence>
<feature type="domain" description="CP-type G" evidence="9">
    <location>
        <begin position="207"/>
        <end position="368"/>
    </location>
</feature>
<gene>
    <name evidence="10" type="ORF">C2E21_3903</name>
</gene>
<dbReference type="InterPro" id="IPR024929">
    <property type="entry name" value="GNL2_CP_dom"/>
</dbReference>
<comment type="similarity">
    <text evidence="7">Belongs to the TRAFAC class YlqF/YawG GTPase family. RsgA subfamily.</text>
</comment>
<proteinExistence type="inferred from homology"/>
<feature type="compositionally biased region" description="Gly residues" evidence="8">
    <location>
        <begin position="590"/>
        <end position="607"/>
    </location>
</feature>
<evidence type="ECO:0000256" key="5">
    <source>
        <dbReference type="ARBA" id="ARBA00059990"/>
    </source>
</evidence>
<dbReference type="InterPro" id="IPR023179">
    <property type="entry name" value="GTP-bd_ortho_bundle_sf"/>
</dbReference>
<dbReference type="OrthoDB" id="444945at2759"/>
<dbReference type="Pfam" id="PF08153">
    <property type="entry name" value="NGP1NT"/>
    <property type="match status" value="1"/>
</dbReference>
<feature type="region of interest" description="Disordered" evidence="8">
    <location>
        <begin position="1"/>
        <end position="68"/>
    </location>
</feature>
<evidence type="ECO:0000256" key="8">
    <source>
        <dbReference type="SAM" id="MobiDB-lite"/>
    </source>
</evidence>
<evidence type="ECO:0000313" key="10">
    <source>
        <dbReference type="EMBL" id="PRW57278.1"/>
    </source>
</evidence>
<dbReference type="GO" id="GO:0016787">
    <property type="term" value="F:hydrolase activity"/>
    <property type="evidence" value="ECO:0007669"/>
    <property type="project" value="UniProtKB-KW"/>
</dbReference>
<evidence type="ECO:0000313" key="11">
    <source>
        <dbReference type="Proteomes" id="UP000239899"/>
    </source>
</evidence>
<evidence type="ECO:0000256" key="4">
    <source>
        <dbReference type="ARBA" id="ARBA00023242"/>
    </source>
</evidence>
<keyword evidence="4 7" id="KW-0539">Nucleus</keyword>
<dbReference type="CDD" id="cd01858">
    <property type="entry name" value="NGP_1"/>
    <property type="match status" value="1"/>
</dbReference>
<accession>A0A2P6TT84</accession>
<dbReference type="InterPro" id="IPR027417">
    <property type="entry name" value="P-loop_NTPase"/>
</dbReference>
<feature type="compositionally biased region" description="Low complexity" evidence="8">
    <location>
        <begin position="470"/>
        <end position="489"/>
    </location>
</feature>
<dbReference type="PANTHER" id="PTHR11089">
    <property type="entry name" value="GTP-BINDING PROTEIN-RELATED"/>
    <property type="match status" value="1"/>
</dbReference>
<sequence length="680" mass="73665">MAKAKRDKAPKDTRKPKNSNDANRANKQSKNGLRDASTVRRLAMYNSKAKRDKSGRIISQDFQSKELPTTRIQPDRRWFGNTRVIGQKQLEAFREEMGAKVNDPYTVLIREKKLPLSLLEDPEKKHAGKALRANLVQTQPFSTTFGKQATRKRPKLGVDSYAEMLQQASEVQEVHAEKAEKAAALEEEGRNAARDAVFEKGQSRRIWGELYKVVDSSDVIIQVLDARDPNGTRCRHLEHHLKKNARHKHLLLLLNKCDLVPAWVTKRWLHYLSREYPTLAFHASITNPFGKGSLLSLLRQLARLRTDKQYISVGLVGYPNVGKSSVINTLRSKKVCNVAPIPGETKVWQYITLMKRIFLIDCPGVVYNKTEDSETDIVLKGVVRVENLEDATEHVGEVLERVKPEYLRRAYKLQAWSDAEDFLAQVARFTGKLGKGGEPDLNTAARMVLYDWQRGKIPFFTLPPDHTEEAPGSAEAAGEAAAAGDGGAEVPVAAEAVTEEDAAAAIDGDPEKAAAAARLVASEAAAATAKQRRSAIPVQQGFFTPADEGTEGGEEEEAGGDSDVISSGSDDDEEGGSEDEGGSGSEGEEGGSGSGSEGEEGSSGSGSEGEDEDEAQASGSGSEDESDEDDAGYDDGDLSWEAVMQAMQGGGGAAAGAAAEEEEQEAAAAAGGTKRKRKQR</sequence>
<organism evidence="10 11">
    <name type="scientific">Chlorella sorokiniana</name>
    <name type="common">Freshwater green alga</name>
    <dbReference type="NCBI Taxonomy" id="3076"/>
    <lineage>
        <taxon>Eukaryota</taxon>
        <taxon>Viridiplantae</taxon>
        <taxon>Chlorophyta</taxon>
        <taxon>core chlorophytes</taxon>
        <taxon>Trebouxiophyceae</taxon>
        <taxon>Chlorellales</taxon>
        <taxon>Chlorellaceae</taxon>
        <taxon>Chlorella clade</taxon>
        <taxon>Chlorella</taxon>
    </lineage>
</organism>
<reference evidence="10 11" key="1">
    <citation type="journal article" date="2018" name="Plant J.">
        <title>Genome sequences of Chlorella sorokiniana UTEX 1602 and Micractinium conductrix SAG 241.80: implications to maltose excretion by a green alga.</title>
        <authorList>
            <person name="Arriola M.B."/>
            <person name="Velmurugan N."/>
            <person name="Zhang Y."/>
            <person name="Plunkett M.H."/>
            <person name="Hondzo H."/>
            <person name="Barney B.M."/>
        </authorList>
    </citation>
    <scope>NUCLEOTIDE SEQUENCE [LARGE SCALE GENOMIC DNA]</scope>
    <source>
        <strain evidence="11">UTEX 1602</strain>
    </source>
</reference>
<evidence type="ECO:0000256" key="1">
    <source>
        <dbReference type="ARBA" id="ARBA00004604"/>
    </source>
</evidence>
<feature type="region of interest" description="Disordered" evidence="8">
    <location>
        <begin position="530"/>
        <end position="680"/>
    </location>
</feature>